<reference evidence="2" key="1">
    <citation type="journal article" date="2020" name="Fungal Divers.">
        <title>Resolving the Mortierellaceae phylogeny through synthesis of multi-gene phylogenetics and phylogenomics.</title>
        <authorList>
            <person name="Vandepol N."/>
            <person name="Liber J."/>
            <person name="Desiro A."/>
            <person name="Na H."/>
            <person name="Kennedy M."/>
            <person name="Barry K."/>
            <person name="Grigoriev I.V."/>
            <person name="Miller A.N."/>
            <person name="O'Donnell K."/>
            <person name="Stajich J.E."/>
            <person name="Bonito G."/>
        </authorList>
    </citation>
    <scope>NUCLEOTIDE SEQUENCE</scope>
    <source>
        <strain evidence="2">NVP60</strain>
    </source>
</reference>
<protein>
    <submittedName>
        <fullName evidence="2">Uncharacterized protein</fullName>
    </submittedName>
</protein>
<feature type="compositionally biased region" description="Basic and acidic residues" evidence="1">
    <location>
        <begin position="182"/>
        <end position="192"/>
    </location>
</feature>
<dbReference type="Proteomes" id="UP000823405">
    <property type="component" value="Unassembled WGS sequence"/>
</dbReference>
<feature type="compositionally biased region" description="Low complexity" evidence="1">
    <location>
        <begin position="270"/>
        <end position="284"/>
    </location>
</feature>
<evidence type="ECO:0000313" key="2">
    <source>
        <dbReference type="EMBL" id="KAG0298218.1"/>
    </source>
</evidence>
<feature type="non-terminal residue" evidence="2">
    <location>
        <position position="1"/>
    </location>
</feature>
<feature type="region of interest" description="Disordered" evidence="1">
    <location>
        <begin position="270"/>
        <end position="341"/>
    </location>
</feature>
<dbReference type="EMBL" id="JAAAIN010002011">
    <property type="protein sequence ID" value="KAG0298218.1"/>
    <property type="molecule type" value="Genomic_DNA"/>
</dbReference>
<feature type="region of interest" description="Disordered" evidence="1">
    <location>
        <begin position="166"/>
        <end position="192"/>
    </location>
</feature>
<feature type="compositionally biased region" description="Acidic residues" evidence="1">
    <location>
        <begin position="312"/>
        <end position="321"/>
    </location>
</feature>
<keyword evidence="3" id="KW-1185">Reference proteome</keyword>
<organism evidence="2 3">
    <name type="scientific">Linnemannia gamsii</name>
    <dbReference type="NCBI Taxonomy" id="64522"/>
    <lineage>
        <taxon>Eukaryota</taxon>
        <taxon>Fungi</taxon>
        <taxon>Fungi incertae sedis</taxon>
        <taxon>Mucoromycota</taxon>
        <taxon>Mortierellomycotina</taxon>
        <taxon>Mortierellomycetes</taxon>
        <taxon>Mortierellales</taxon>
        <taxon>Mortierellaceae</taxon>
        <taxon>Linnemannia</taxon>
    </lineage>
</organism>
<name>A0A9P6UG25_9FUNG</name>
<accession>A0A9P6UG25</accession>
<dbReference type="AlphaFoldDB" id="A0A9P6UG25"/>
<proteinExistence type="predicted"/>
<sequence length="370" mass="40616">INVQEPADPIPEHTPHACSKCNHHDPHDQTDSGATVYTDLPLTADPHLRGSTPKDYNNKPIAAGGFYPHYDFSPRESHSADFNDNAESHTTTLTFSDDNSGHIEHIASAERRSIPLTVTADDDQDPHHQRVHTLPAYDHNHDRHVHHGAALTAVAEGFESTTPEPIATLAAPTSSNKPGSGPDRRQGMDEDRTVSKGAALFHEYKAGPAAPIPEAFPSQTKGHTQAHDHHKQGDASVGGREIATGQSPVVRYRTIVHRVTTLIIETETIVNRPTSTPTTTAAAPGFMHGSRERDGRAQQHYHHNSNKNKKEEEEEEEEEEEGKYGRRDPYAYGPHAGDHIMFDAGVDGEMVVSIASSDQSSRRHNNNRAH</sequence>
<dbReference type="OrthoDB" id="2449976at2759"/>
<gene>
    <name evidence="2" type="ORF">BGZ97_004142</name>
</gene>
<feature type="region of interest" description="Disordered" evidence="1">
    <location>
        <begin position="209"/>
        <end position="242"/>
    </location>
</feature>
<evidence type="ECO:0000313" key="3">
    <source>
        <dbReference type="Proteomes" id="UP000823405"/>
    </source>
</evidence>
<comment type="caution">
    <text evidence="2">The sequence shown here is derived from an EMBL/GenBank/DDBJ whole genome shotgun (WGS) entry which is preliminary data.</text>
</comment>
<feature type="region of interest" description="Disordered" evidence="1">
    <location>
        <begin position="1"/>
        <end position="60"/>
    </location>
</feature>
<evidence type="ECO:0000256" key="1">
    <source>
        <dbReference type="SAM" id="MobiDB-lite"/>
    </source>
</evidence>